<evidence type="ECO:0000313" key="2">
    <source>
        <dbReference type="Proteomes" id="UP000050501"/>
    </source>
</evidence>
<accession>A0A0P6XE26</accession>
<dbReference type="AlphaFoldDB" id="A0A0P6XE26"/>
<dbReference type="EMBL" id="LGCM01000058">
    <property type="protein sequence ID" value="KPL77950.1"/>
    <property type="molecule type" value="Genomic_DNA"/>
</dbReference>
<proteinExistence type="predicted"/>
<evidence type="ECO:0000313" key="1">
    <source>
        <dbReference type="EMBL" id="KPL77950.1"/>
    </source>
</evidence>
<dbReference type="OrthoDB" id="877111at2"/>
<dbReference type="RefSeq" id="WP_062416802.1">
    <property type="nucleotide sequence ID" value="NZ_DF967974.1"/>
</dbReference>
<sequence>MKIEIGESLIYSWLRHVKQCQVVQTNWKASPKWPTKDVDSLAPMRKAIEDKFNAVGLNIFHGSSTPQLLQQAEIDAIGVSHVHGDDGQIQRCYHFVDVAFHKGGLGYGSKEETTSRVLKKFIRSYFIYLTYFDDGSKGTFYFITPKMSDETLWQPMKDHLSSVLKVFHQLGKEPDFQVLANDDFCEDVLTPVMELSGEIADTSELFLRSYQLWKMFENGPKPIKPKSTMPPKSTTAPVDSLIENGEEKIGQHVQNRLRTLIEKNMLDGDMIGKLLDAGYSKAKFNLNFPFLRRVAEGRKDKKGRSRYYAKAWQIQGLSYYFCSQWFEGQRSQFDVWFDEVNK</sequence>
<gene>
    <name evidence="1" type="ORF">ADN01_15360</name>
</gene>
<protein>
    <submittedName>
        <fullName evidence="1">Uncharacterized protein</fullName>
    </submittedName>
</protein>
<name>A0A0P6XE26_9CHLR</name>
<keyword evidence="2" id="KW-1185">Reference proteome</keyword>
<comment type="caution">
    <text evidence="1">The sequence shown here is derived from an EMBL/GenBank/DDBJ whole genome shotgun (WGS) entry which is preliminary data.</text>
</comment>
<dbReference type="PATRIC" id="fig|229921.5.peg.1249"/>
<organism evidence="1 2">
    <name type="scientific">Levilinea saccharolytica</name>
    <dbReference type="NCBI Taxonomy" id="229921"/>
    <lineage>
        <taxon>Bacteria</taxon>
        <taxon>Bacillati</taxon>
        <taxon>Chloroflexota</taxon>
        <taxon>Anaerolineae</taxon>
        <taxon>Anaerolineales</taxon>
        <taxon>Anaerolineaceae</taxon>
        <taxon>Levilinea</taxon>
    </lineage>
</organism>
<dbReference type="Proteomes" id="UP000050501">
    <property type="component" value="Unassembled WGS sequence"/>
</dbReference>
<reference evidence="1 2" key="1">
    <citation type="submission" date="2015-07" db="EMBL/GenBank/DDBJ databases">
        <title>Genome sequence of Levilinea saccharolytica DSM 16555.</title>
        <authorList>
            <person name="Hemp J."/>
            <person name="Ward L.M."/>
            <person name="Pace L.A."/>
            <person name="Fischer W.W."/>
        </authorList>
    </citation>
    <scope>NUCLEOTIDE SEQUENCE [LARGE SCALE GENOMIC DNA]</scope>
    <source>
        <strain evidence="1 2">KIBI-1</strain>
    </source>
</reference>